<proteinExistence type="predicted"/>
<feature type="domain" description="Lipid/polyisoprenoid-binding YceI-like" evidence="2">
    <location>
        <begin position="29"/>
        <end position="195"/>
    </location>
</feature>
<dbReference type="SUPFAM" id="SSF101874">
    <property type="entry name" value="YceI-like"/>
    <property type="match status" value="1"/>
</dbReference>
<dbReference type="OrthoDB" id="9811006at2"/>
<accession>A0A5B8FX78</accession>
<gene>
    <name evidence="3" type="ORF">FDP22_10650</name>
</gene>
<dbReference type="RefSeq" id="WP_138572781.1">
    <property type="nucleotide sequence ID" value="NZ_CP040818.1"/>
</dbReference>
<protein>
    <submittedName>
        <fullName evidence="3">YceI family protein</fullName>
    </submittedName>
</protein>
<feature type="chain" id="PRO_5022812447" evidence="1">
    <location>
        <begin position="26"/>
        <end position="198"/>
    </location>
</feature>
<keyword evidence="4" id="KW-1185">Reference proteome</keyword>
<evidence type="ECO:0000259" key="2">
    <source>
        <dbReference type="SMART" id="SM00867"/>
    </source>
</evidence>
<evidence type="ECO:0000313" key="4">
    <source>
        <dbReference type="Proteomes" id="UP000305888"/>
    </source>
</evidence>
<sequence length="198" mass="21259">MHPRCTRLARAALGLILAACGPALAAAAPYRIDPDHSAITFEASHLGFSAFHGRFRSFAAQIDFDPQDIEATRVRVVVDAASLYTGSEERDRNTMDFPEMLDVTAFPSITFVSTSVVLTSAETAEMTGDLTLRDVTRPITLRVRLNAHGITPISGGKEVYGFSATGDVDRTAFGFDFAAPAVSAVIPVRIDLEISPVD</sequence>
<dbReference type="AlphaFoldDB" id="A0A5B8FX78"/>
<dbReference type="PANTHER" id="PTHR34406:SF1">
    <property type="entry name" value="PROTEIN YCEI"/>
    <property type="match status" value="1"/>
</dbReference>
<dbReference type="Proteomes" id="UP000305888">
    <property type="component" value="Chromosome"/>
</dbReference>
<keyword evidence="1" id="KW-0732">Signal</keyword>
<dbReference type="SMART" id="SM00867">
    <property type="entry name" value="YceI"/>
    <property type="match status" value="1"/>
</dbReference>
<feature type="signal peptide" evidence="1">
    <location>
        <begin position="1"/>
        <end position="25"/>
    </location>
</feature>
<organism evidence="3 4">
    <name type="scientific">Paroceanicella profunda</name>
    <dbReference type="NCBI Taxonomy" id="2579971"/>
    <lineage>
        <taxon>Bacteria</taxon>
        <taxon>Pseudomonadati</taxon>
        <taxon>Pseudomonadota</taxon>
        <taxon>Alphaproteobacteria</taxon>
        <taxon>Rhodobacterales</taxon>
        <taxon>Paracoccaceae</taxon>
        <taxon>Paroceanicella</taxon>
    </lineage>
</organism>
<name>A0A5B8FX78_9RHOB</name>
<dbReference type="InterPro" id="IPR036761">
    <property type="entry name" value="TTHA0802/YceI-like_sf"/>
</dbReference>
<dbReference type="EMBL" id="CP040818">
    <property type="protein sequence ID" value="QDL92194.1"/>
    <property type="molecule type" value="Genomic_DNA"/>
</dbReference>
<dbReference type="InterPro" id="IPR007372">
    <property type="entry name" value="Lipid/polyisoprenoid-bd_YceI"/>
</dbReference>
<dbReference type="Gene3D" id="2.40.128.110">
    <property type="entry name" value="Lipid/polyisoprenoid-binding, YceI-like"/>
    <property type="match status" value="1"/>
</dbReference>
<evidence type="ECO:0000256" key="1">
    <source>
        <dbReference type="SAM" id="SignalP"/>
    </source>
</evidence>
<dbReference type="PANTHER" id="PTHR34406">
    <property type="entry name" value="PROTEIN YCEI"/>
    <property type="match status" value="1"/>
</dbReference>
<evidence type="ECO:0000313" key="3">
    <source>
        <dbReference type="EMBL" id="QDL92194.1"/>
    </source>
</evidence>
<reference evidence="3 4" key="1">
    <citation type="submission" date="2019-06" db="EMBL/GenBank/DDBJ databases">
        <title>Genome sequence of Rhodobacteraceae bacterium D4M1.</title>
        <authorList>
            <person name="Cao J."/>
        </authorList>
    </citation>
    <scope>NUCLEOTIDE SEQUENCE [LARGE SCALE GENOMIC DNA]</scope>
    <source>
        <strain evidence="3 4">D4M1</strain>
    </source>
</reference>
<dbReference type="KEGG" id="ppru:FDP22_10650"/>
<dbReference type="Pfam" id="PF04264">
    <property type="entry name" value="YceI"/>
    <property type="match status" value="1"/>
</dbReference>